<evidence type="ECO:0008006" key="4">
    <source>
        <dbReference type="Google" id="ProtNLM"/>
    </source>
</evidence>
<organism evidence="2 3">
    <name type="scientific">Neolewinella litorea</name>
    <dbReference type="NCBI Taxonomy" id="2562452"/>
    <lineage>
        <taxon>Bacteria</taxon>
        <taxon>Pseudomonadati</taxon>
        <taxon>Bacteroidota</taxon>
        <taxon>Saprospiria</taxon>
        <taxon>Saprospirales</taxon>
        <taxon>Lewinellaceae</taxon>
        <taxon>Neolewinella</taxon>
    </lineage>
</organism>
<comment type="caution">
    <text evidence="2">The sequence shown here is derived from an EMBL/GenBank/DDBJ whole genome shotgun (WGS) entry which is preliminary data.</text>
</comment>
<gene>
    <name evidence="2" type="ORF">E4021_08555</name>
</gene>
<accession>A0A4S4NMQ9</accession>
<keyword evidence="3" id="KW-1185">Reference proteome</keyword>
<dbReference type="AlphaFoldDB" id="A0A4S4NMQ9"/>
<dbReference type="EMBL" id="SRSF01000003">
    <property type="protein sequence ID" value="THH39658.1"/>
    <property type="molecule type" value="Genomic_DNA"/>
</dbReference>
<dbReference type="Proteomes" id="UP000308528">
    <property type="component" value="Unassembled WGS sequence"/>
</dbReference>
<sequence length="105" mass="10944">MRVALLFLLALQMTFLALAPCGDLLSGAECGDPVERSDHESPDHDDDCTPFCCCSCCGMLAEAPPALAVLEEALPIPPAGSTHPVCSPDWKTIVPTTGLGPPPRA</sequence>
<evidence type="ECO:0000313" key="3">
    <source>
        <dbReference type="Proteomes" id="UP000308528"/>
    </source>
</evidence>
<dbReference type="RefSeq" id="WP_136458380.1">
    <property type="nucleotide sequence ID" value="NZ_SRSF01000003.1"/>
</dbReference>
<protein>
    <recommendedName>
        <fullName evidence="4">DUF2946 domain-containing protein</fullName>
    </recommendedName>
</protein>
<keyword evidence="1" id="KW-0732">Signal</keyword>
<evidence type="ECO:0000256" key="1">
    <source>
        <dbReference type="SAM" id="SignalP"/>
    </source>
</evidence>
<feature type="chain" id="PRO_5020625217" description="DUF2946 domain-containing protein" evidence="1">
    <location>
        <begin position="20"/>
        <end position="105"/>
    </location>
</feature>
<proteinExistence type="predicted"/>
<name>A0A4S4NMQ9_9BACT</name>
<feature type="signal peptide" evidence="1">
    <location>
        <begin position="1"/>
        <end position="19"/>
    </location>
</feature>
<reference evidence="2 3" key="1">
    <citation type="submission" date="2019-04" db="EMBL/GenBank/DDBJ databases">
        <title>Lewinella litorea sp. nov., isolated from a marine sand.</title>
        <authorList>
            <person name="Yoon J.-H."/>
        </authorList>
    </citation>
    <scope>NUCLEOTIDE SEQUENCE [LARGE SCALE GENOMIC DNA]</scope>
    <source>
        <strain evidence="2 3">HSMS-39</strain>
    </source>
</reference>
<evidence type="ECO:0000313" key="2">
    <source>
        <dbReference type="EMBL" id="THH39658.1"/>
    </source>
</evidence>